<name>A0A8J2M6G8_9HEXA</name>
<dbReference type="EMBL" id="CAJVCH010568230">
    <property type="protein sequence ID" value="CAG7833045.1"/>
    <property type="molecule type" value="Genomic_DNA"/>
</dbReference>
<feature type="domain" description="PDZ" evidence="2">
    <location>
        <begin position="1"/>
        <end position="46"/>
    </location>
</feature>
<organism evidence="3 4">
    <name type="scientific">Allacma fusca</name>
    <dbReference type="NCBI Taxonomy" id="39272"/>
    <lineage>
        <taxon>Eukaryota</taxon>
        <taxon>Metazoa</taxon>
        <taxon>Ecdysozoa</taxon>
        <taxon>Arthropoda</taxon>
        <taxon>Hexapoda</taxon>
        <taxon>Collembola</taxon>
        <taxon>Symphypleona</taxon>
        <taxon>Sminthuridae</taxon>
        <taxon>Allacma</taxon>
    </lineage>
</organism>
<reference evidence="3" key="1">
    <citation type="submission" date="2021-06" db="EMBL/GenBank/DDBJ databases">
        <authorList>
            <person name="Hodson N. C."/>
            <person name="Mongue J. A."/>
            <person name="Jaron S. K."/>
        </authorList>
    </citation>
    <scope>NUCLEOTIDE SEQUENCE</scope>
</reference>
<dbReference type="Proteomes" id="UP000708208">
    <property type="component" value="Unassembled WGS sequence"/>
</dbReference>
<dbReference type="InterPro" id="IPR001478">
    <property type="entry name" value="PDZ"/>
</dbReference>
<evidence type="ECO:0000259" key="2">
    <source>
        <dbReference type="PROSITE" id="PS50106"/>
    </source>
</evidence>
<evidence type="ECO:0000256" key="1">
    <source>
        <dbReference type="SAM" id="MobiDB-lite"/>
    </source>
</evidence>
<accession>A0A8J2M6G8</accession>
<dbReference type="OrthoDB" id="10029564at2759"/>
<feature type="region of interest" description="Disordered" evidence="1">
    <location>
        <begin position="69"/>
        <end position="94"/>
    </location>
</feature>
<dbReference type="AlphaFoldDB" id="A0A8J2M6G8"/>
<gene>
    <name evidence="3" type="ORF">AFUS01_LOCUS42694</name>
</gene>
<dbReference type="PROSITE" id="PS50106">
    <property type="entry name" value="PDZ"/>
    <property type="match status" value="1"/>
</dbReference>
<keyword evidence="4" id="KW-1185">Reference proteome</keyword>
<sequence>MVVLGKEADGSAFNSNLKPGQVLLSVDGRKLDGLTHEDIARYITEAYSDTNKSLIEFMVVEAKNNNFASQQPQGNQQLTPQQPQPSSLVLCSNN</sequence>
<protein>
    <recommendedName>
        <fullName evidence="2">PDZ domain-containing protein</fullName>
    </recommendedName>
</protein>
<comment type="caution">
    <text evidence="3">The sequence shown here is derived from an EMBL/GenBank/DDBJ whole genome shotgun (WGS) entry which is preliminary data.</text>
</comment>
<feature type="compositionally biased region" description="Low complexity" evidence="1">
    <location>
        <begin position="70"/>
        <end position="85"/>
    </location>
</feature>
<proteinExistence type="predicted"/>
<evidence type="ECO:0000313" key="3">
    <source>
        <dbReference type="EMBL" id="CAG7833045.1"/>
    </source>
</evidence>
<evidence type="ECO:0000313" key="4">
    <source>
        <dbReference type="Proteomes" id="UP000708208"/>
    </source>
</evidence>